<dbReference type="Pfam" id="PF02604">
    <property type="entry name" value="PhdYeFM_antitox"/>
    <property type="match status" value="1"/>
</dbReference>
<dbReference type="Gene3D" id="3.40.1620.10">
    <property type="entry name" value="YefM-like domain"/>
    <property type="match status" value="1"/>
</dbReference>
<dbReference type="RefSeq" id="WP_185674532.1">
    <property type="nucleotide sequence ID" value="NZ_JACHVB010000014.1"/>
</dbReference>
<dbReference type="EMBL" id="JACHVB010000014">
    <property type="protein sequence ID" value="MBC2593524.1"/>
    <property type="molecule type" value="Genomic_DNA"/>
</dbReference>
<dbReference type="InterPro" id="IPR006442">
    <property type="entry name" value="Antitoxin_Phd/YefM"/>
</dbReference>
<reference evidence="3 4" key="1">
    <citation type="submission" date="2020-07" db="EMBL/GenBank/DDBJ databases">
        <authorList>
            <person name="Feng X."/>
        </authorList>
    </citation>
    <scope>NUCLEOTIDE SEQUENCE [LARGE SCALE GENOMIC DNA]</scope>
    <source>
        <strain evidence="3 4">JCM31066</strain>
    </source>
</reference>
<accession>A0A842HDA0</accession>
<evidence type="ECO:0000256" key="2">
    <source>
        <dbReference type="RuleBase" id="RU362080"/>
    </source>
</evidence>
<dbReference type="InterPro" id="IPR036165">
    <property type="entry name" value="YefM-like_sf"/>
</dbReference>
<dbReference type="Proteomes" id="UP000546464">
    <property type="component" value="Unassembled WGS sequence"/>
</dbReference>
<comment type="similarity">
    <text evidence="1 2">Belongs to the phD/YefM antitoxin family.</text>
</comment>
<organism evidence="3 4">
    <name type="scientific">Ruficoccus amylovorans</name>
    <dbReference type="NCBI Taxonomy" id="1804625"/>
    <lineage>
        <taxon>Bacteria</taxon>
        <taxon>Pseudomonadati</taxon>
        <taxon>Verrucomicrobiota</taxon>
        <taxon>Opitutia</taxon>
        <taxon>Puniceicoccales</taxon>
        <taxon>Cerasicoccaceae</taxon>
        <taxon>Ruficoccus</taxon>
    </lineage>
</organism>
<dbReference type="SUPFAM" id="SSF143120">
    <property type="entry name" value="YefM-like"/>
    <property type="match status" value="1"/>
</dbReference>
<dbReference type="PANTHER" id="PTHR33713">
    <property type="entry name" value="ANTITOXIN YAFN-RELATED"/>
    <property type="match status" value="1"/>
</dbReference>
<keyword evidence="4" id="KW-1185">Reference proteome</keyword>
<sequence>MRTISANEAKQSLGRVLDTAQVEPVLIQRHNRAAAIVISPDEYDRLRALNLREFDEFCDAIGLRAKEAGLTEDKLQELLSDER</sequence>
<evidence type="ECO:0000313" key="3">
    <source>
        <dbReference type="EMBL" id="MBC2593524.1"/>
    </source>
</evidence>
<comment type="caution">
    <text evidence="3">The sequence shown here is derived from an EMBL/GenBank/DDBJ whole genome shotgun (WGS) entry which is preliminary data.</text>
</comment>
<name>A0A842HDA0_9BACT</name>
<gene>
    <name evidence="3" type="ORF">H5P28_04540</name>
</gene>
<dbReference type="PANTHER" id="PTHR33713:SF10">
    <property type="entry name" value="ANTITOXIN YAFN"/>
    <property type="match status" value="1"/>
</dbReference>
<dbReference type="NCBIfam" id="TIGR01552">
    <property type="entry name" value="phd_fam"/>
    <property type="match status" value="1"/>
</dbReference>
<evidence type="ECO:0000256" key="1">
    <source>
        <dbReference type="ARBA" id="ARBA00009981"/>
    </source>
</evidence>
<protein>
    <recommendedName>
        <fullName evidence="2">Antitoxin</fullName>
    </recommendedName>
</protein>
<evidence type="ECO:0000313" key="4">
    <source>
        <dbReference type="Proteomes" id="UP000546464"/>
    </source>
</evidence>
<dbReference type="InterPro" id="IPR051405">
    <property type="entry name" value="phD/YefM_antitoxin"/>
</dbReference>
<dbReference type="AlphaFoldDB" id="A0A842HDA0"/>
<proteinExistence type="inferred from homology"/>
<comment type="function">
    <text evidence="2">Antitoxin component of a type II toxin-antitoxin (TA) system.</text>
</comment>